<dbReference type="AlphaFoldDB" id="A0A395N4A2"/>
<feature type="compositionally biased region" description="Polar residues" evidence="1">
    <location>
        <begin position="76"/>
        <end position="93"/>
    </location>
</feature>
<feature type="compositionally biased region" description="Basic and acidic residues" evidence="1">
    <location>
        <begin position="543"/>
        <end position="559"/>
    </location>
</feature>
<feature type="region of interest" description="Disordered" evidence="1">
    <location>
        <begin position="1"/>
        <end position="163"/>
    </location>
</feature>
<proteinExistence type="predicted"/>
<gene>
    <name evidence="2" type="ORF">FIE12Z_801</name>
</gene>
<sequence length="590" mass="66038">MAQRKSSTSLAARAYRRSRSGGSSPHNRSSFTVSSASSQESDSPSEYGTPSASRPSTPPTRLPTPSVKSDKGRRYTASSNYPPIYNTGSTISPSDDDDDAGPSENRRDDQDQGKARQIYGDTESLRLSRMEDKLDELLSLEKQKSHEKKLETATEEQMQSSQSYLNLKDENARLQEELEAIRTELTDSQQAQMQTQSSMQDLEAAKERLENEVSERMAQSMNEYETLQAAYEWAKKNWNRTAEESTKAWDKAKEYERKNTILKQKISDLEDVNKELAGGIKAYDLENIKRKESQRDGESQTEPATETEVEPGAESNGMESQGTGTNFIDCDPNAKGEMKLHGQGELESTDIQDGEQVEQDIRQEDQQQGLQDALWHDQHEVPQDKPEVRPEGPQETQQEDTHQEVTQEILQAQPHIQQGGEQEEPETELRDSQDEGRQQDGTTNNLQVDQQESEEEILYNGMLARVERQLERLMSTTQEPVIGGHTEPDNIDRQEMVGTTVSNGQPTVGATEQQETPVQQSLLETQDVALVETATVTGDIDTDTGKGKPETVTETETKDITIGLAIAATEQETRSNEPIEDSKRHRSHTG</sequence>
<dbReference type="EMBL" id="PXXK01000013">
    <property type="protein sequence ID" value="RFN54954.1"/>
    <property type="molecule type" value="Genomic_DNA"/>
</dbReference>
<feature type="compositionally biased region" description="Polar residues" evidence="1">
    <location>
        <begin position="406"/>
        <end position="416"/>
    </location>
</feature>
<feature type="compositionally biased region" description="Polar residues" evidence="1">
    <location>
        <begin position="439"/>
        <end position="450"/>
    </location>
</feature>
<dbReference type="Proteomes" id="UP000265631">
    <property type="component" value="Unassembled WGS sequence"/>
</dbReference>
<name>A0A395N4A2_9HYPO</name>
<evidence type="ECO:0000313" key="3">
    <source>
        <dbReference type="Proteomes" id="UP000265631"/>
    </source>
</evidence>
<feature type="compositionally biased region" description="Low complexity" evidence="1">
    <location>
        <begin position="20"/>
        <end position="55"/>
    </location>
</feature>
<organism evidence="2 3">
    <name type="scientific">Fusarium flagelliforme</name>
    <dbReference type="NCBI Taxonomy" id="2675880"/>
    <lineage>
        <taxon>Eukaryota</taxon>
        <taxon>Fungi</taxon>
        <taxon>Dikarya</taxon>
        <taxon>Ascomycota</taxon>
        <taxon>Pezizomycotina</taxon>
        <taxon>Sordariomycetes</taxon>
        <taxon>Hypocreomycetidae</taxon>
        <taxon>Hypocreales</taxon>
        <taxon>Nectriaceae</taxon>
        <taxon>Fusarium</taxon>
        <taxon>Fusarium incarnatum-equiseti species complex</taxon>
    </lineage>
</organism>
<feature type="compositionally biased region" description="Polar residues" evidence="1">
    <location>
        <begin position="317"/>
        <end position="326"/>
    </location>
</feature>
<feature type="compositionally biased region" description="Basic and acidic residues" evidence="1">
    <location>
        <begin position="374"/>
        <end position="392"/>
    </location>
</feature>
<evidence type="ECO:0000256" key="1">
    <source>
        <dbReference type="SAM" id="MobiDB-lite"/>
    </source>
</evidence>
<feature type="compositionally biased region" description="Basic and acidic residues" evidence="1">
    <location>
        <begin position="203"/>
        <end position="215"/>
    </location>
</feature>
<feature type="compositionally biased region" description="Low complexity" evidence="1">
    <location>
        <begin position="187"/>
        <end position="201"/>
    </location>
</feature>
<feature type="region of interest" description="Disordered" evidence="1">
    <location>
        <begin position="278"/>
        <end position="455"/>
    </location>
</feature>
<feature type="compositionally biased region" description="Basic and acidic residues" evidence="1">
    <location>
        <begin position="123"/>
        <end position="152"/>
    </location>
</feature>
<feature type="compositionally biased region" description="Basic and acidic residues" evidence="1">
    <location>
        <begin position="332"/>
        <end position="344"/>
    </location>
</feature>
<feature type="compositionally biased region" description="Low complexity" evidence="1">
    <location>
        <begin position="1"/>
        <end position="13"/>
    </location>
</feature>
<comment type="caution">
    <text evidence="2">The sequence shown here is derived from an EMBL/GenBank/DDBJ whole genome shotgun (WGS) entry which is preliminary data.</text>
</comment>
<feature type="compositionally biased region" description="Basic and acidic residues" evidence="1">
    <location>
        <begin position="104"/>
        <end position="114"/>
    </location>
</feature>
<reference evidence="2 3" key="1">
    <citation type="journal article" date="2018" name="PLoS Pathog.">
        <title>Evolution of structural diversity of trichothecenes, a family of toxins produced by plant pathogenic and entomopathogenic fungi.</title>
        <authorList>
            <person name="Proctor R.H."/>
            <person name="McCormick S.P."/>
            <person name="Kim H.S."/>
            <person name="Cardoza R.E."/>
            <person name="Stanley A.M."/>
            <person name="Lindo L."/>
            <person name="Kelly A."/>
            <person name="Brown D.W."/>
            <person name="Lee T."/>
            <person name="Vaughan M.M."/>
            <person name="Alexander N.J."/>
            <person name="Busman M."/>
            <person name="Gutierrez S."/>
        </authorList>
    </citation>
    <scope>NUCLEOTIDE SEQUENCE [LARGE SCALE GENOMIC DNA]</scope>
    <source>
        <strain evidence="2 3">NRRL 13405</strain>
    </source>
</reference>
<feature type="compositionally biased region" description="Acidic residues" evidence="1">
    <location>
        <begin position="347"/>
        <end position="358"/>
    </location>
</feature>
<keyword evidence="3" id="KW-1185">Reference proteome</keyword>
<feature type="region of interest" description="Disordered" evidence="1">
    <location>
        <begin position="187"/>
        <end position="216"/>
    </location>
</feature>
<feature type="compositionally biased region" description="Basic and acidic residues" evidence="1">
    <location>
        <begin position="283"/>
        <end position="298"/>
    </location>
</feature>
<feature type="compositionally biased region" description="Basic and acidic residues" evidence="1">
    <location>
        <begin position="427"/>
        <end position="438"/>
    </location>
</feature>
<protein>
    <submittedName>
        <fullName evidence="2">Uncharacterized protein</fullName>
    </submittedName>
</protein>
<evidence type="ECO:0000313" key="2">
    <source>
        <dbReference type="EMBL" id="RFN54954.1"/>
    </source>
</evidence>
<accession>A0A395N4A2</accession>
<feature type="compositionally biased region" description="Basic and acidic residues" evidence="1">
    <location>
        <begin position="571"/>
        <end position="583"/>
    </location>
</feature>
<feature type="region of interest" description="Disordered" evidence="1">
    <location>
        <begin position="539"/>
        <end position="590"/>
    </location>
</feature>